<accession>A0A380FQ03</accession>
<dbReference type="GO" id="GO:0031388">
    <property type="term" value="P:organic acid phosphorylation"/>
    <property type="evidence" value="ECO:0007669"/>
    <property type="project" value="InterPro"/>
</dbReference>
<keyword evidence="1" id="KW-0808">Transferase</keyword>
<dbReference type="SUPFAM" id="SSF110738">
    <property type="entry name" value="Glycerate kinase I"/>
    <property type="match status" value="1"/>
</dbReference>
<evidence type="ECO:0000313" key="1">
    <source>
        <dbReference type="EMBL" id="SUM35244.1"/>
    </source>
</evidence>
<dbReference type="EC" id="2.7.1.31" evidence="1"/>
<dbReference type="InterPro" id="IPR004381">
    <property type="entry name" value="Glycerate_kinase"/>
</dbReference>
<dbReference type="InterPro" id="IPR036129">
    <property type="entry name" value="Glycerate_kinase_sf"/>
</dbReference>
<dbReference type="InterPro" id="IPR018193">
    <property type="entry name" value="Glyc_kinase_flavodox-like_fold"/>
</dbReference>
<dbReference type="AlphaFoldDB" id="A0A380FQ03"/>
<dbReference type="PANTHER" id="PTHR21599">
    <property type="entry name" value="GLYCERATE KINASE"/>
    <property type="match status" value="1"/>
</dbReference>
<dbReference type="GO" id="GO:0008887">
    <property type="term" value="F:glycerate kinase activity"/>
    <property type="evidence" value="ECO:0007669"/>
    <property type="project" value="UniProtKB-EC"/>
</dbReference>
<dbReference type="Gene3D" id="3.90.1510.10">
    <property type="entry name" value="Glycerate kinase, domain 2"/>
    <property type="match status" value="1"/>
</dbReference>
<protein>
    <submittedName>
        <fullName evidence="1">Glycerate kinase</fullName>
        <ecNumber evidence="1">2.7.1.31</ecNumber>
    </submittedName>
</protein>
<gene>
    <name evidence="1" type="primary">glxK_2</name>
    <name evidence="1" type="ORF">NCTC12195_04774</name>
</gene>
<dbReference type="PANTHER" id="PTHR21599:SF0">
    <property type="entry name" value="GLYCERATE KINASE"/>
    <property type="match status" value="1"/>
</dbReference>
<sequence>MLQALGAQLLDAQGNAISFGGGSLADLDSINLSTFDNRIAKASFIIASDVNNPLVGPEGASFVFGKQKGASDTELQLLDNNLLHFA</sequence>
<name>A0A380FQ03_STAGA</name>
<dbReference type="Pfam" id="PF02595">
    <property type="entry name" value="Gly_kinase"/>
    <property type="match status" value="1"/>
</dbReference>
<proteinExistence type="predicted"/>
<dbReference type="Proteomes" id="UP000255277">
    <property type="component" value="Unassembled WGS sequence"/>
</dbReference>
<keyword evidence="1" id="KW-0418">Kinase</keyword>
<evidence type="ECO:0000313" key="2">
    <source>
        <dbReference type="Proteomes" id="UP000255277"/>
    </source>
</evidence>
<reference evidence="1 2" key="1">
    <citation type="submission" date="2018-06" db="EMBL/GenBank/DDBJ databases">
        <authorList>
            <consortium name="Pathogen Informatics"/>
            <person name="Doyle S."/>
        </authorList>
    </citation>
    <scope>NUCLEOTIDE SEQUENCE [LARGE SCALE GENOMIC DNA]</scope>
    <source>
        <strain evidence="1 2">NCTC12195</strain>
    </source>
</reference>
<organism evidence="1 2">
    <name type="scientific">Staphylococcus gallinarum</name>
    <dbReference type="NCBI Taxonomy" id="1293"/>
    <lineage>
        <taxon>Bacteria</taxon>
        <taxon>Bacillati</taxon>
        <taxon>Bacillota</taxon>
        <taxon>Bacilli</taxon>
        <taxon>Bacillales</taxon>
        <taxon>Staphylococcaceae</taxon>
        <taxon>Staphylococcus</taxon>
    </lineage>
</organism>
<dbReference type="EMBL" id="UHDK01000001">
    <property type="protein sequence ID" value="SUM35244.1"/>
    <property type="molecule type" value="Genomic_DNA"/>
</dbReference>